<keyword evidence="2" id="KW-1185">Reference proteome</keyword>
<evidence type="ECO:0000313" key="1">
    <source>
        <dbReference type="EMBL" id="KAF2499066.1"/>
    </source>
</evidence>
<reference evidence="1" key="1">
    <citation type="journal article" date="2020" name="Stud. Mycol.">
        <title>101 Dothideomycetes genomes: a test case for predicting lifestyles and emergence of pathogens.</title>
        <authorList>
            <person name="Haridas S."/>
            <person name="Albert R."/>
            <person name="Binder M."/>
            <person name="Bloem J."/>
            <person name="Labutti K."/>
            <person name="Salamov A."/>
            <person name="Andreopoulos B."/>
            <person name="Baker S."/>
            <person name="Barry K."/>
            <person name="Bills G."/>
            <person name="Bluhm B."/>
            <person name="Cannon C."/>
            <person name="Castanera R."/>
            <person name="Culley D."/>
            <person name="Daum C."/>
            <person name="Ezra D."/>
            <person name="Gonzalez J."/>
            <person name="Henrissat B."/>
            <person name="Kuo A."/>
            <person name="Liang C."/>
            <person name="Lipzen A."/>
            <person name="Lutzoni F."/>
            <person name="Magnuson J."/>
            <person name="Mondo S."/>
            <person name="Nolan M."/>
            <person name="Ohm R."/>
            <person name="Pangilinan J."/>
            <person name="Park H.-J."/>
            <person name="Ramirez L."/>
            <person name="Alfaro M."/>
            <person name="Sun H."/>
            <person name="Tritt A."/>
            <person name="Yoshinaga Y."/>
            <person name="Zwiers L.-H."/>
            <person name="Turgeon B."/>
            <person name="Goodwin S."/>
            <person name="Spatafora J."/>
            <person name="Crous P."/>
            <person name="Grigoriev I."/>
        </authorList>
    </citation>
    <scope>NUCLEOTIDE SEQUENCE</scope>
    <source>
        <strain evidence="1">CBS 269.34</strain>
    </source>
</reference>
<dbReference type="AlphaFoldDB" id="A0A6A6R3J6"/>
<name>A0A6A6R3J6_9PEZI</name>
<proteinExistence type="predicted"/>
<protein>
    <submittedName>
        <fullName evidence="1">Uncharacterized protein</fullName>
    </submittedName>
</protein>
<sequence>MVQLPRYRRRRERPLLSGYRTTSYSTLCMQQSTEGFMQRWGHRTGPTGRLSIRSSQLQRITSARLSSSKASNFLLLLFFLHLINTSFTFHPSQPTTEPSSISSPLQYLHLCLIRRRSKGFITALPGRVSFSLSSRAIHSATFSTSCIKTRYMPISVCPLHCSLGSVKHPQTPPSVQQCLDPIDVTVPVPTIAGRQAAAQATGSGKAATQATGSGEAAAQNLHHFLLNHRRLLKVSTPSSLNQVVLTDGTSTIAPRYPSAMQCLDPSKVTIPVPTTAGRQAAAQNLHPFLAEPCGPQPRAHRP</sequence>
<evidence type="ECO:0000313" key="2">
    <source>
        <dbReference type="Proteomes" id="UP000799750"/>
    </source>
</evidence>
<accession>A0A6A6R3J6</accession>
<organism evidence="1 2">
    <name type="scientific">Lophium mytilinum</name>
    <dbReference type="NCBI Taxonomy" id="390894"/>
    <lineage>
        <taxon>Eukaryota</taxon>
        <taxon>Fungi</taxon>
        <taxon>Dikarya</taxon>
        <taxon>Ascomycota</taxon>
        <taxon>Pezizomycotina</taxon>
        <taxon>Dothideomycetes</taxon>
        <taxon>Pleosporomycetidae</taxon>
        <taxon>Mytilinidiales</taxon>
        <taxon>Mytilinidiaceae</taxon>
        <taxon>Lophium</taxon>
    </lineage>
</organism>
<gene>
    <name evidence="1" type="ORF">BU16DRAFT_603035</name>
</gene>
<dbReference type="EMBL" id="MU004184">
    <property type="protein sequence ID" value="KAF2499066.1"/>
    <property type="molecule type" value="Genomic_DNA"/>
</dbReference>
<dbReference type="Proteomes" id="UP000799750">
    <property type="component" value="Unassembled WGS sequence"/>
</dbReference>